<evidence type="ECO:0000256" key="2">
    <source>
        <dbReference type="PIRSR" id="PIRSR000390-2"/>
    </source>
</evidence>
<proteinExistence type="inferred from homology"/>
<organism evidence="4 5">
    <name type="scientific">Sinanaerobacter chloroacetimidivorans</name>
    <dbReference type="NCBI Taxonomy" id="2818044"/>
    <lineage>
        <taxon>Bacteria</taxon>
        <taxon>Bacillati</taxon>
        <taxon>Bacillota</taxon>
        <taxon>Clostridia</taxon>
        <taxon>Peptostreptococcales</taxon>
        <taxon>Anaerovoracaceae</taxon>
        <taxon>Sinanaerobacter</taxon>
    </lineage>
</organism>
<dbReference type="EMBL" id="JAGSND010000002">
    <property type="protein sequence ID" value="MBR0597170.1"/>
    <property type="molecule type" value="Genomic_DNA"/>
</dbReference>
<evidence type="ECO:0000256" key="3">
    <source>
        <dbReference type="RuleBase" id="RU004508"/>
    </source>
</evidence>
<dbReference type="Pfam" id="PF01041">
    <property type="entry name" value="DegT_DnrJ_EryC1"/>
    <property type="match status" value="1"/>
</dbReference>
<feature type="active site" description="Proton acceptor" evidence="1">
    <location>
        <position position="182"/>
    </location>
</feature>
<dbReference type="InterPro" id="IPR015422">
    <property type="entry name" value="PyrdxlP-dep_Trfase_small"/>
</dbReference>
<dbReference type="SUPFAM" id="SSF53383">
    <property type="entry name" value="PLP-dependent transferases"/>
    <property type="match status" value="1"/>
</dbReference>
<protein>
    <submittedName>
        <fullName evidence="4">Aminotransferase class V-fold PLP-dependent enzyme</fullName>
    </submittedName>
</protein>
<dbReference type="PIRSF" id="PIRSF000390">
    <property type="entry name" value="PLP_StrS"/>
    <property type="match status" value="1"/>
</dbReference>
<dbReference type="PANTHER" id="PTHR30244">
    <property type="entry name" value="TRANSAMINASE"/>
    <property type="match status" value="1"/>
</dbReference>
<accession>A0A8J7W1G4</accession>
<comment type="caution">
    <text evidence="4">The sequence shown here is derived from an EMBL/GenBank/DDBJ whole genome shotgun (WGS) entry which is preliminary data.</text>
</comment>
<feature type="modified residue" description="N6-(pyridoxal phosphate)lysine" evidence="2">
    <location>
        <position position="182"/>
    </location>
</feature>
<dbReference type="CDD" id="cd00616">
    <property type="entry name" value="AHBA_syn"/>
    <property type="match status" value="1"/>
</dbReference>
<dbReference type="GO" id="GO:0000271">
    <property type="term" value="P:polysaccharide biosynthetic process"/>
    <property type="evidence" value="ECO:0007669"/>
    <property type="project" value="TreeGrafter"/>
</dbReference>
<evidence type="ECO:0000313" key="4">
    <source>
        <dbReference type="EMBL" id="MBR0597170.1"/>
    </source>
</evidence>
<comment type="similarity">
    <text evidence="3">Belongs to the DegT/DnrJ/EryC1 family.</text>
</comment>
<dbReference type="GO" id="GO:0019180">
    <property type="term" value="F:dTDP-4-amino-4,6-dideoxygalactose transaminase activity"/>
    <property type="evidence" value="ECO:0007669"/>
    <property type="project" value="TreeGrafter"/>
</dbReference>
<evidence type="ECO:0000313" key="5">
    <source>
        <dbReference type="Proteomes" id="UP000675664"/>
    </source>
</evidence>
<dbReference type="GO" id="GO:0030170">
    <property type="term" value="F:pyridoxal phosphate binding"/>
    <property type="evidence" value="ECO:0007669"/>
    <property type="project" value="TreeGrafter"/>
</dbReference>
<keyword evidence="4" id="KW-0808">Transferase</keyword>
<sequence length="387" mass="42701">MIVNFYERFQPKNQMCCLEDALFEGFLSTDGKYAGLLKEHFDQSGGISNILFTPSATAALELAVQLLGLKPGDEVIIPSYNFPSAANAVIKYGGTPILCDVDSITKTISLEDAALRITKKTRAIMPTHYAGISCDMDSLMKLAQDCRIAVIEDAAQAVHSLYNGNPLGTIGDFGAYSFHHTKNFSCGEGGAFLCKDSSRIDFAEILRDNGTNKAQFYKQKTSSYSWQCAGSNYMMSAACAALLYAQLLDYEVITAKRKAVSDTYHEILSGSFEKLGEKISLMEIPDYSAPNYHIYYINCKDYETREAVRKGLLADGIDVRTHFVPLHLSDYGKALGYTAADFPNSLSAFETLLRLPIHTEMTRTDCETAAGLLIKRVGELSWQRLST</sequence>
<keyword evidence="2 3" id="KW-0663">Pyridoxal phosphate</keyword>
<dbReference type="InterPro" id="IPR015424">
    <property type="entry name" value="PyrdxlP-dep_Trfase"/>
</dbReference>
<dbReference type="Gene3D" id="3.40.640.10">
    <property type="entry name" value="Type I PLP-dependent aspartate aminotransferase-like (Major domain)"/>
    <property type="match status" value="1"/>
</dbReference>
<reference evidence="4" key="1">
    <citation type="submission" date="2021-04" db="EMBL/GenBank/DDBJ databases">
        <title>Sinoanaerobacter chloroacetimidivorans sp. nov., an obligate anaerobic bacterium isolated from anaerobic sludge.</title>
        <authorList>
            <person name="Bao Y."/>
        </authorList>
    </citation>
    <scope>NUCLEOTIDE SEQUENCE</scope>
    <source>
        <strain evidence="4">BAD-6</strain>
    </source>
</reference>
<dbReference type="InterPro" id="IPR015421">
    <property type="entry name" value="PyrdxlP-dep_Trfase_major"/>
</dbReference>
<dbReference type="AlphaFoldDB" id="A0A8J7W1G4"/>
<keyword evidence="4" id="KW-0032">Aminotransferase</keyword>
<dbReference type="Proteomes" id="UP000675664">
    <property type="component" value="Unassembled WGS sequence"/>
</dbReference>
<dbReference type="InterPro" id="IPR000653">
    <property type="entry name" value="DegT/StrS_aminotransferase"/>
</dbReference>
<reference evidence="4" key="2">
    <citation type="submission" date="2021-04" db="EMBL/GenBank/DDBJ databases">
        <authorList>
            <person name="Liu J."/>
        </authorList>
    </citation>
    <scope>NUCLEOTIDE SEQUENCE</scope>
    <source>
        <strain evidence="4">BAD-6</strain>
    </source>
</reference>
<evidence type="ECO:0000256" key="1">
    <source>
        <dbReference type="PIRSR" id="PIRSR000390-1"/>
    </source>
</evidence>
<dbReference type="Gene3D" id="3.90.1150.10">
    <property type="entry name" value="Aspartate Aminotransferase, domain 1"/>
    <property type="match status" value="1"/>
</dbReference>
<dbReference type="PANTHER" id="PTHR30244:SF34">
    <property type="entry name" value="DTDP-4-AMINO-4,6-DIDEOXYGALACTOSE TRANSAMINASE"/>
    <property type="match status" value="1"/>
</dbReference>
<gene>
    <name evidence="4" type="ORF">KCX82_04740</name>
</gene>
<keyword evidence="5" id="KW-1185">Reference proteome</keyword>
<name>A0A8J7W1G4_9FIRM</name>